<evidence type="ECO:0000256" key="1">
    <source>
        <dbReference type="SAM" id="Phobius"/>
    </source>
</evidence>
<sequence>MSDTWSESAIDGLLIACPSVVLVDILIICAGAFSRGVEPAR</sequence>
<dbReference type="EMBL" id="GGEC01069477">
    <property type="protein sequence ID" value="MBX49961.1"/>
    <property type="molecule type" value="Transcribed_RNA"/>
</dbReference>
<keyword evidence="1" id="KW-0472">Membrane</keyword>
<feature type="transmembrane region" description="Helical" evidence="1">
    <location>
        <begin position="12"/>
        <end position="33"/>
    </location>
</feature>
<evidence type="ECO:0000313" key="2">
    <source>
        <dbReference type="EMBL" id="MBX49961.1"/>
    </source>
</evidence>
<protein>
    <submittedName>
        <fullName evidence="2">Uncharacterized protein</fullName>
    </submittedName>
</protein>
<proteinExistence type="predicted"/>
<accession>A0A2P2P5R3</accession>
<keyword evidence="1" id="KW-0812">Transmembrane</keyword>
<name>A0A2P2P5R3_RHIMU</name>
<keyword evidence="1" id="KW-1133">Transmembrane helix</keyword>
<dbReference type="AlphaFoldDB" id="A0A2P2P5R3"/>
<organism evidence="2">
    <name type="scientific">Rhizophora mucronata</name>
    <name type="common">Asiatic mangrove</name>
    <dbReference type="NCBI Taxonomy" id="61149"/>
    <lineage>
        <taxon>Eukaryota</taxon>
        <taxon>Viridiplantae</taxon>
        <taxon>Streptophyta</taxon>
        <taxon>Embryophyta</taxon>
        <taxon>Tracheophyta</taxon>
        <taxon>Spermatophyta</taxon>
        <taxon>Magnoliopsida</taxon>
        <taxon>eudicotyledons</taxon>
        <taxon>Gunneridae</taxon>
        <taxon>Pentapetalae</taxon>
        <taxon>rosids</taxon>
        <taxon>fabids</taxon>
        <taxon>Malpighiales</taxon>
        <taxon>Rhizophoraceae</taxon>
        <taxon>Rhizophora</taxon>
    </lineage>
</organism>
<reference evidence="2" key="1">
    <citation type="submission" date="2018-02" db="EMBL/GenBank/DDBJ databases">
        <title>Rhizophora mucronata_Transcriptome.</title>
        <authorList>
            <person name="Meera S.P."/>
            <person name="Sreeshan A."/>
            <person name="Augustine A."/>
        </authorList>
    </citation>
    <scope>NUCLEOTIDE SEQUENCE</scope>
    <source>
        <tissue evidence="2">Leaf</tissue>
    </source>
</reference>